<evidence type="ECO:0000313" key="2">
    <source>
        <dbReference type="Proteomes" id="UP000504606"/>
    </source>
</evidence>
<name>A0A6J1S212_FRAOC</name>
<evidence type="ECO:0000256" key="1">
    <source>
        <dbReference type="SAM" id="SignalP"/>
    </source>
</evidence>
<accession>A0A6J1S212</accession>
<dbReference type="OrthoDB" id="8230750at2759"/>
<proteinExistence type="predicted"/>
<keyword evidence="2" id="KW-1185">Reference proteome</keyword>
<feature type="signal peptide" evidence="1">
    <location>
        <begin position="1"/>
        <end position="20"/>
    </location>
</feature>
<dbReference type="GeneID" id="113203923"/>
<evidence type="ECO:0000313" key="3">
    <source>
        <dbReference type="RefSeq" id="XP_026274658.1"/>
    </source>
</evidence>
<reference evidence="3" key="1">
    <citation type="submission" date="2025-08" db="UniProtKB">
        <authorList>
            <consortium name="RefSeq"/>
        </authorList>
    </citation>
    <scope>IDENTIFICATION</scope>
    <source>
        <tissue evidence="3">Whole organism</tissue>
    </source>
</reference>
<dbReference type="KEGG" id="foc:113203923"/>
<keyword evidence="1" id="KW-0732">Signal</keyword>
<gene>
    <name evidence="3" type="primary">LOC113203923</name>
</gene>
<protein>
    <submittedName>
        <fullName evidence="3">Uncharacterized protein LOC113203923</fullName>
    </submittedName>
</protein>
<dbReference type="Proteomes" id="UP000504606">
    <property type="component" value="Unplaced"/>
</dbReference>
<dbReference type="AlphaFoldDB" id="A0A6J1S212"/>
<dbReference type="RefSeq" id="XP_026274658.1">
    <property type="nucleotide sequence ID" value="XM_026418873.2"/>
</dbReference>
<organism evidence="2 3">
    <name type="scientific">Frankliniella occidentalis</name>
    <name type="common">Western flower thrips</name>
    <name type="synonym">Euthrips occidentalis</name>
    <dbReference type="NCBI Taxonomy" id="133901"/>
    <lineage>
        <taxon>Eukaryota</taxon>
        <taxon>Metazoa</taxon>
        <taxon>Ecdysozoa</taxon>
        <taxon>Arthropoda</taxon>
        <taxon>Hexapoda</taxon>
        <taxon>Insecta</taxon>
        <taxon>Pterygota</taxon>
        <taxon>Neoptera</taxon>
        <taxon>Paraneoptera</taxon>
        <taxon>Thysanoptera</taxon>
        <taxon>Terebrantia</taxon>
        <taxon>Thripoidea</taxon>
        <taxon>Thripidae</taxon>
        <taxon>Frankliniella</taxon>
    </lineage>
</organism>
<sequence>MAKTFLLAAFAAVLFTVAFSSPAPALLAQRAEALQQLDDTDLQALGLDKHNLRFNWINVTAILEKIENALNTVEVKIAEVTAKVEDALQGVLQGIENAALNAAVKWNQTVVELAEKAEQAGVDIRDCIEQEQPLSEVIEGLKNDTRTCVANQIDEVKKALGDVTDVGGLALDLLDRAKKQVAECSKAGNFIASGLCLAATTPALDVEAVGLVAEAVFRAGIAAVKAGALAPLTTLCDTKATAGRAAQATAIVDATAKCIQGKLFQ</sequence>
<feature type="chain" id="PRO_5026945725" evidence="1">
    <location>
        <begin position="21"/>
        <end position="265"/>
    </location>
</feature>